<dbReference type="AlphaFoldDB" id="A0A839UMP8"/>
<dbReference type="Pfam" id="PF05114">
    <property type="entry name" value="MbnB_TglH_ChrH"/>
    <property type="match status" value="1"/>
</dbReference>
<comment type="caution">
    <text evidence="2">The sequence shown here is derived from an EMBL/GenBank/DDBJ whole genome shotgun (WGS) entry which is preliminary data.</text>
</comment>
<protein>
    <recommendedName>
        <fullName evidence="1">UPF0276 protein FHS30_002191</fullName>
    </recommendedName>
</protein>
<dbReference type="RefSeq" id="WP_183910484.1">
    <property type="nucleotide sequence ID" value="NZ_JACHXZ010000003.1"/>
</dbReference>
<evidence type="ECO:0000256" key="1">
    <source>
        <dbReference type="HAMAP-Rule" id="MF_00697"/>
    </source>
</evidence>
<organism evidence="2 3">
    <name type="scientific">Simiduia aestuariiviva</name>
    <dbReference type="NCBI Taxonomy" id="1510459"/>
    <lineage>
        <taxon>Bacteria</taxon>
        <taxon>Pseudomonadati</taxon>
        <taxon>Pseudomonadota</taxon>
        <taxon>Gammaproteobacteria</taxon>
        <taxon>Cellvibrionales</taxon>
        <taxon>Cellvibrionaceae</taxon>
        <taxon>Simiduia</taxon>
    </lineage>
</organism>
<reference evidence="2 3" key="1">
    <citation type="submission" date="2020-08" db="EMBL/GenBank/DDBJ databases">
        <title>Genomic Encyclopedia of Type Strains, Phase III (KMG-III): the genomes of soil and plant-associated and newly described type strains.</title>
        <authorList>
            <person name="Whitman W."/>
        </authorList>
    </citation>
    <scope>NUCLEOTIDE SEQUENCE [LARGE SCALE GENOMIC DNA]</scope>
    <source>
        <strain evidence="2 3">CECT 8571</strain>
    </source>
</reference>
<evidence type="ECO:0000313" key="2">
    <source>
        <dbReference type="EMBL" id="MBB3168983.1"/>
    </source>
</evidence>
<name>A0A839UMP8_9GAMM</name>
<dbReference type="Proteomes" id="UP000559987">
    <property type="component" value="Unassembled WGS sequence"/>
</dbReference>
<dbReference type="EMBL" id="JACHXZ010000003">
    <property type="protein sequence ID" value="MBB3168983.1"/>
    <property type="molecule type" value="Genomic_DNA"/>
</dbReference>
<dbReference type="PANTHER" id="PTHR42194:SF1">
    <property type="entry name" value="UPF0276 PROTEIN HI_1600"/>
    <property type="match status" value="1"/>
</dbReference>
<dbReference type="SUPFAM" id="SSF51658">
    <property type="entry name" value="Xylose isomerase-like"/>
    <property type="match status" value="1"/>
</dbReference>
<proteinExistence type="inferred from homology"/>
<sequence>MTVQTDTDVSRPALGAGLGLRRSEMQTFNALTHEHIDFMEVAPENWIGVGGRFGDQLREYTRRFPLFCHGLSLSIGGPSPLDTQLVGNIKQFLDAHQVCAYSEHLSYCSDDGHLYDLLPIPFTEEAVHYVAARVRQVQDQLERRIALENVSYYLTAAQDLTESEFINAVLAEADCDLLLDVNNIFVNSINHGYDPHEFLRALPGHRTRYYHVAGHYDEAEDLKVDTHGADVIEPVWELLSEAYDLYGVRPTLLERDFNIPPVAELLKEVNQVKQIQAQALAQGAQDYRGALLAVPS</sequence>
<gene>
    <name evidence="2" type="ORF">FHS30_002191</name>
</gene>
<keyword evidence="3" id="KW-1185">Reference proteome</keyword>
<dbReference type="InterPro" id="IPR036237">
    <property type="entry name" value="Xyl_isomerase-like_sf"/>
</dbReference>
<dbReference type="PANTHER" id="PTHR42194">
    <property type="entry name" value="UPF0276 PROTEIN HI_1600"/>
    <property type="match status" value="1"/>
</dbReference>
<evidence type="ECO:0000313" key="3">
    <source>
        <dbReference type="Proteomes" id="UP000559987"/>
    </source>
</evidence>
<dbReference type="InterPro" id="IPR007801">
    <property type="entry name" value="MbnB/TglH/ChrH"/>
</dbReference>
<comment type="similarity">
    <text evidence="1">Belongs to the UPF0276 family.</text>
</comment>
<dbReference type="HAMAP" id="MF_00697">
    <property type="entry name" value="UPF0276"/>
    <property type="match status" value="1"/>
</dbReference>
<dbReference type="Gene3D" id="3.20.20.150">
    <property type="entry name" value="Divalent-metal-dependent TIM barrel enzymes"/>
    <property type="match status" value="1"/>
</dbReference>
<accession>A0A839UMP8</accession>
<dbReference type="NCBIfam" id="NF003818">
    <property type="entry name" value="PRK05409.1"/>
    <property type="match status" value="1"/>
</dbReference>